<dbReference type="Proteomes" id="UP000653730">
    <property type="component" value="Unassembled WGS sequence"/>
</dbReference>
<evidence type="ECO:0000313" key="2">
    <source>
        <dbReference type="Proteomes" id="UP000653730"/>
    </source>
</evidence>
<dbReference type="Pfam" id="PF04170">
    <property type="entry name" value="NlpE"/>
    <property type="match status" value="1"/>
</dbReference>
<dbReference type="PROSITE" id="PS51257">
    <property type="entry name" value="PROKAR_LIPOPROTEIN"/>
    <property type="match status" value="1"/>
</dbReference>
<dbReference type="RefSeq" id="WP_187967036.1">
    <property type="nucleotide sequence ID" value="NZ_JACVDC010000078.1"/>
</dbReference>
<dbReference type="Gene3D" id="2.40.128.640">
    <property type="match status" value="1"/>
</dbReference>
<organism evidence="1 2">
    <name type="scientific">Sinomicrobium weinanense</name>
    <dbReference type="NCBI Taxonomy" id="2842200"/>
    <lineage>
        <taxon>Bacteria</taxon>
        <taxon>Pseudomonadati</taxon>
        <taxon>Bacteroidota</taxon>
        <taxon>Flavobacteriia</taxon>
        <taxon>Flavobacteriales</taxon>
        <taxon>Flavobacteriaceae</taxon>
        <taxon>Sinomicrobium</taxon>
    </lineage>
</organism>
<dbReference type="AlphaFoldDB" id="A0A926JV65"/>
<accession>A0A926JV65</accession>
<reference evidence="1 2" key="1">
    <citation type="submission" date="2020-09" db="EMBL/GenBank/DDBJ databases">
        <title>Sinomicrobium weinanense sp. nov., a halophilic bacteria isolated from saline-alkali soil.</title>
        <authorList>
            <person name="Wu P."/>
            <person name="Ren H."/>
            <person name="Mei Y."/>
            <person name="Liang Y."/>
            <person name="Chen Z."/>
        </authorList>
    </citation>
    <scope>NUCLEOTIDE SEQUENCE [LARGE SCALE GENOMIC DNA]</scope>
    <source>
        <strain evidence="1 2">FJxs</strain>
    </source>
</reference>
<proteinExistence type="predicted"/>
<gene>
    <name evidence="1" type="ORF">IBL28_18195</name>
</gene>
<comment type="caution">
    <text evidence="1">The sequence shown here is derived from an EMBL/GenBank/DDBJ whole genome shotgun (WGS) entry which is preliminary data.</text>
</comment>
<keyword evidence="2" id="KW-1185">Reference proteome</keyword>
<evidence type="ECO:0000313" key="1">
    <source>
        <dbReference type="EMBL" id="MBC9797909.1"/>
    </source>
</evidence>
<sequence>MKRVVLSTMVAFGVITLWTSCKNKEKSQVEEEVKIEETTEEPEEVTDMHNAANSLDFEGVYEGTIPCADCEGIKTTVTIGKDHAFTVISEYLGKEGDNTFTDKGTWDIEESTITLKQEDESVMKFFVGEGFIQFLDQEGNKIEGDMADMYILKKTE</sequence>
<dbReference type="EMBL" id="JACVDC010000078">
    <property type="protein sequence ID" value="MBC9797909.1"/>
    <property type="molecule type" value="Genomic_DNA"/>
</dbReference>
<name>A0A926JV65_9FLAO</name>
<protein>
    <submittedName>
        <fullName evidence="1">Copper resistance protein NlpE N-terminal domain-containing protein</fullName>
    </submittedName>
</protein>
<dbReference type="InterPro" id="IPR007298">
    <property type="entry name" value="Cu-R_lipoprotein_NlpE"/>
</dbReference>